<evidence type="ECO:0008006" key="4">
    <source>
        <dbReference type="Google" id="ProtNLM"/>
    </source>
</evidence>
<name>A0A1S9N456_CLOBE</name>
<comment type="caution">
    <text evidence="2">The sequence shown here is derived from an EMBL/GenBank/DDBJ whole genome shotgun (WGS) entry which is preliminary data.</text>
</comment>
<organism evidence="2 3">
    <name type="scientific">Clostridium beijerinckii</name>
    <name type="common">Clostridium MP</name>
    <dbReference type="NCBI Taxonomy" id="1520"/>
    <lineage>
        <taxon>Bacteria</taxon>
        <taxon>Bacillati</taxon>
        <taxon>Bacillota</taxon>
        <taxon>Clostridia</taxon>
        <taxon>Eubacteriales</taxon>
        <taxon>Clostridiaceae</taxon>
        <taxon>Clostridium</taxon>
    </lineage>
</organism>
<gene>
    <name evidence="2" type="ORF">CBEIBR21_15200</name>
</gene>
<keyword evidence="1" id="KW-0472">Membrane</keyword>
<evidence type="ECO:0000313" key="2">
    <source>
        <dbReference type="EMBL" id="OOP72290.1"/>
    </source>
</evidence>
<dbReference type="Proteomes" id="UP000190959">
    <property type="component" value="Unassembled WGS sequence"/>
</dbReference>
<proteinExistence type="predicted"/>
<feature type="transmembrane region" description="Helical" evidence="1">
    <location>
        <begin position="12"/>
        <end position="30"/>
    </location>
</feature>
<sequence>MNKILQFVFRSLEIICWIWIVLCLVISFTAKTVTGMSIISSGFLGGVFPVLIIITPAVAFLIWRFNSEKGIREQIKNEKQAKYLAKLKEEKINEQNKKLSEETIEKLMNLKELLSLEIITKEEFEKKKNDLLS</sequence>
<keyword evidence="1" id="KW-1133">Transmembrane helix</keyword>
<dbReference type="AlphaFoldDB" id="A0A1S9N456"/>
<dbReference type="EMBL" id="MWMH01000005">
    <property type="protein sequence ID" value="OOP72290.1"/>
    <property type="molecule type" value="Genomic_DNA"/>
</dbReference>
<keyword evidence="1" id="KW-0812">Transmembrane</keyword>
<evidence type="ECO:0000256" key="1">
    <source>
        <dbReference type="SAM" id="Phobius"/>
    </source>
</evidence>
<dbReference type="RefSeq" id="WP_078116108.1">
    <property type="nucleotide sequence ID" value="NZ_MWMH01000005.1"/>
</dbReference>
<evidence type="ECO:0000313" key="3">
    <source>
        <dbReference type="Proteomes" id="UP000190959"/>
    </source>
</evidence>
<protein>
    <recommendedName>
        <fullName evidence="4">SHOCT domain-containing protein</fullName>
    </recommendedName>
</protein>
<accession>A0A1S9N456</accession>
<feature type="transmembrane region" description="Helical" evidence="1">
    <location>
        <begin position="42"/>
        <end position="63"/>
    </location>
</feature>
<reference evidence="2 3" key="1">
    <citation type="submission" date="2017-02" db="EMBL/GenBank/DDBJ databases">
        <title>Genome sequence of Clostridium beijerinckii Br21.</title>
        <authorList>
            <person name="Fonseca B.C."/>
            <person name="Guazzaroni M.E."/>
            <person name="Riano-Pachon D.M."/>
            <person name="Reginatto V."/>
        </authorList>
    </citation>
    <scope>NUCLEOTIDE SEQUENCE [LARGE SCALE GENOMIC DNA]</scope>
    <source>
        <strain evidence="2 3">Br21</strain>
    </source>
</reference>